<keyword evidence="1" id="KW-1133">Transmembrane helix</keyword>
<feature type="transmembrane region" description="Helical" evidence="1">
    <location>
        <begin position="6"/>
        <end position="24"/>
    </location>
</feature>
<dbReference type="EMBL" id="UINC01131745">
    <property type="protein sequence ID" value="SVD13638.1"/>
    <property type="molecule type" value="Genomic_DNA"/>
</dbReference>
<evidence type="ECO:0000313" key="2">
    <source>
        <dbReference type="EMBL" id="SVD13638.1"/>
    </source>
</evidence>
<organism evidence="2">
    <name type="scientific">marine metagenome</name>
    <dbReference type="NCBI Taxonomy" id="408172"/>
    <lineage>
        <taxon>unclassified sequences</taxon>
        <taxon>metagenomes</taxon>
        <taxon>ecological metagenomes</taxon>
    </lineage>
</organism>
<proteinExistence type="predicted"/>
<sequence>MEIYKSTGGFFLIMLVLFSIYSFFTSDSYHNVGISLRNFLPVLGMLVLFLPRDSKSKYSFLNNPYLIGVMISFLLIAKINFNEVSYRTALKENVDFSAYLDESSANFDYLVFAPQSTFISKDFFLIWSDYRYGDTRKMFQEQAEELPFTLNQRTKKMRVFNSRKFNLSNPINKISFNYFNYIINNDIFSKSQKSLAQNQMALLDPKELCTVPFEN</sequence>
<protein>
    <submittedName>
        <fullName evidence="2">Uncharacterized protein</fullName>
    </submittedName>
</protein>
<feature type="transmembrane region" description="Helical" evidence="1">
    <location>
        <begin position="36"/>
        <end position="52"/>
    </location>
</feature>
<name>A0A382SWU0_9ZZZZ</name>
<evidence type="ECO:0000256" key="1">
    <source>
        <dbReference type="SAM" id="Phobius"/>
    </source>
</evidence>
<dbReference type="AlphaFoldDB" id="A0A382SWU0"/>
<keyword evidence="1" id="KW-0472">Membrane</keyword>
<feature type="transmembrane region" description="Helical" evidence="1">
    <location>
        <begin position="64"/>
        <end position="81"/>
    </location>
</feature>
<accession>A0A382SWU0</accession>
<reference evidence="2" key="1">
    <citation type="submission" date="2018-05" db="EMBL/GenBank/DDBJ databases">
        <authorList>
            <person name="Lanie J.A."/>
            <person name="Ng W.-L."/>
            <person name="Kazmierczak K.M."/>
            <person name="Andrzejewski T.M."/>
            <person name="Davidsen T.M."/>
            <person name="Wayne K.J."/>
            <person name="Tettelin H."/>
            <person name="Glass J.I."/>
            <person name="Rusch D."/>
            <person name="Podicherti R."/>
            <person name="Tsui H.-C.T."/>
            <person name="Winkler M.E."/>
        </authorList>
    </citation>
    <scope>NUCLEOTIDE SEQUENCE</scope>
</reference>
<gene>
    <name evidence="2" type="ORF">METZ01_LOCUS366492</name>
</gene>
<keyword evidence="1" id="KW-0812">Transmembrane</keyword>
<feature type="non-terminal residue" evidence="2">
    <location>
        <position position="215"/>
    </location>
</feature>